<proteinExistence type="predicted"/>
<dbReference type="Proteomes" id="UP001336020">
    <property type="component" value="Unassembled WGS sequence"/>
</dbReference>
<name>A0ABU7L7H5_9NOCA</name>
<gene>
    <name evidence="1" type="ORF">Q7514_08125</name>
</gene>
<protein>
    <submittedName>
        <fullName evidence="1">Uncharacterized protein</fullName>
    </submittedName>
</protein>
<sequence>MEPVEINAGNWYLLARELDAWADDTAYGWSVCESTTADVQATITLLPDGALSGTAIDGHTDALDAARAAVTRFATGGLGLTVRDA</sequence>
<evidence type="ECO:0000313" key="2">
    <source>
        <dbReference type="Proteomes" id="UP001336020"/>
    </source>
</evidence>
<reference evidence="1 2" key="1">
    <citation type="submission" date="2023-07" db="EMBL/GenBank/DDBJ databases">
        <authorList>
            <person name="Girao M."/>
            <person name="Carvalho M.F."/>
        </authorList>
    </citation>
    <scope>NUCLEOTIDE SEQUENCE [LARGE SCALE GENOMIC DNA]</scope>
    <source>
        <strain evidence="1 2">YIM65754</strain>
    </source>
</reference>
<organism evidence="1 2">
    <name type="scientific">Rhodococcus artemisiae</name>
    <dbReference type="NCBI Taxonomy" id="714159"/>
    <lineage>
        <taxon>Bacteria</taxon>
        <taxon>Bacillati</taxon>
        <taxon>Actinomycetota</taxon>
        <taxon>Actinomycetes</taxon>
        <taxon>Mycobacteriales</taxon>
        <taxon>Nocardiaceae</taxon>
        <taxon>Rhodococcus</taxon>
    </lineage>
</organism>
<dbReference type="EMBL" id="JAUTXY010000003">
    <property type="protein sequence ID" value="MEE2057496.1"/>
    <property type="molecule type" value="Genomic_DNA"/>
</dbReference>
<accession>A0ABU7L7H5</accession>
<evidence type="ECO:0000313" key="1">
    <source>
        <dbReference type="EMBL" id="MEE2057496.1"/>
    </source>
</evidence>
<comment type="caution">
    <text evidence="1">The sequence shown here is derived from an EMBL/GenBank/DDBJ whole genome shotgun (WGS) entry which is preliminary data.</text>
</comment>
<keyword evidence="2" id="KW-1185">Reference proteome</keyword>
<dbReference type="RefSeq" id="WP_054714170.1">
    <property type="nucleotide sequence ID" value="NZ_JAUTXY010000003.1"/>
</dbReference>